<dbReference type="Proteomes" id="UP001469749">
    <property type="component" value="Unassembled WGS sequence"/>
</dbReference>
<dbReference type="CDD" id="cd03408">
    <property type="entry name" value="SPFH_like_u1"/>
    <property type="match status" value="1"/>
</dbReference>
<dbReference type="Pfam" id="PF13240">
    <property type="entry name" value="Zn_Ribbon_1"/>
    <property type="match status" value="1"/>
</dbReference>
<evidence type="ECO:0000259" key="3">
    <source>
        <dbReference type="Pfam" id="PF13421"/>
    </source>
</evidence>
<sequence>MAIIDRIKFDGQVNGPHWLVYKCPSEQFVLGSQLIVNQGQEALFLKGGEALDLFGPGTHTLSTGNLPLLHKLVNLPFGGKTPFTAEVYYINKTVKLDLHWGTSTAIPLEDPKYGLILNVGARGQYGIAINNSRLFVSRIVGAIPNGVTGDYTVVLKYFNGLINTKIKSVTSEYMIKKQISFLEISSYLSELSDAFKEAINDEFERFGVEVVNFFCEAIAPRPEDYEKLRHYKEELALGEGFYQRRRSLDIAERLATNPSSGGIANAGIGLGMGLGAAGQFGNIFSSIGQNVQVNAPDNEISCPKCGAKNNASMKFCGSCGSKLATTIVCPHCGKEVPDGMKFCGECGKPLSASKCPSCGFENKPGMKFCGNCGEKL</sequence>
<feature type="domain" description="DZANK-type" evidence="1">
    <location>
        <begin position="329"/>
        <end position="373"/>
    </location>
</feature>
<dbReference type="Pfam" id="PF12773">
    <property type="entry name" value="DZR"/>
    <property type="match status" value="1"/>
</dbReference>
<feature type="domain" description="Zinc-ribbon" evidence="2">
    <location>
        <begin position="302"/>
        <end position="323"/>
    </location>
</feature>
<dbReference type="RefSeq" id="WP_349085288.1">
    <property type="nucleotide sequence ID" value="NZ_JBBMEK010000128.1"/>
</dbReference>
<dbReference type="PANTHER" id="PTHR37826">
    <property type="entry name" value="FLOTILLIN BAND_7_5 DOMAIN PROTEIN"/>
    <property type="match status" value="1"/>
</dbReference>
<evidence type="ECO:0000259" key="1">
    <source>
        <dbReference type="Pfam" id="PF12773"/>
    </source>
</evidence>
<gene>
    <name evidence="4" type="ORF">WMO25_10510</name>
</gene>
<reference evidence="4 5" key="1">
    <citation type="submission" date="2024-03" db="EMBL/GenBank/DDBJ databases">
        <title>Human intestinal bacterial collection.</title>
        <authorList>
            <person name="Pauvert C."/>
            <person name="Hitch T.C.A."/>
            <person name="Clavel T."/>
        </authorList>
    </citation>
    <scope>NUCLEOTIDE SEQUENCE [LARGE SCALE GENOMIC DNA]</scope>
    <source>
        <strain evidence="4 5">CLA-AA-H190</strain>
    </source>
</reference>
<organism evidence="4 5">
    <name type="scientific">Coprococcus intestinihominis</name>
    <dbReference type="NCBI Taxonomy" id="3133154"/>
    <lineage>
        <taxon>Bacteria</taxon>
        <taxon>Bacillati</taxon>
        <taxon>Bacillota</taxon>
        <taxon>Clostridia</taxon>
        <taxon>Lachnospirales</taxon>
        <taxon>Lachnospiraceae</taxon>
        <taxon>Coprococcus</taxon>
    </lineage>
</organism>
<protein>
    <submittedName>
        <fullName evidence="4">SPFH domain-containing protein</fullName>
    </submittedName>
</protein>
<dbReference type="Pfam" id="PF13421">
    <property type="entry name" value="Band_7_1"/>
    <property type="match status" value="1"/>
</dbReference>
<feature type="domain" description="SPFH" evidence="3">
    <location>
        <begin position="29"/>
        <end position="227"/>
    </location>
</feature>
<dbReference type="PANTHER" id="PTHR37826:SF2">
    <property type="entry name" value="ZINC-RIBBON DOMAIN-CONTAINING PROTEIN"/>
    <property type="match status" value="1"/>
</dbReference>
<dbReference type="InterPro" id="IPR026870">
    <property type="entry name" value="Zinc_ribbon_dom"/>
</dbReference>
<evidence type="ECO:0000259" key="2">
    <source>
        <dbReference type="Pfam" id="PF13240"/>
    </source>
</evidence>
<proteinExistence type="predicted"/>
<dbReference type="InterPro" id="IPR033880">
    <property type="entry name" value="SPFH_YdjI"/>
</dbReference>
<keyword evidence="5" id="KW-1185">Reference proteome</keyword>
<accession>A0ABV1B514</accession>
<name>A0ABV1B514_9FIRM</name>
<evidence type="ECO:0000313" key="4">
    <source>
        <dbReference type="EMBL" id="MEQ2365529.1"/>
    </source>
</evidence>
<evidence type="ECO:0000313" key="5">
    <source>
        <dbReference type="Proteomes" id="UP001469749"/>
    </source>
</evidence>
<dbReference type="EMBL" id="JBBMEK010000128">
    <property type="protein sequence ID" value="MEQ2365529.1"/>
    <property type="molecule type" value="Genomic_DNA"/>
</dbReference>
<comment type="caution">
    <text evidence="4">The sequence shown here is derived from an EMBL/GenBank/DDBJ whole genome shotgun (WGS) entry which is preliminary data.</text>
</comment>
<dbReference type="InterPro" id="IPR025874">
    <property type="entry name" value="DZR"/>
</dbReference>